<dbReference type="GO" id="GO:0006629">
    <property type="term" value="P:lipid metabolic process"/>
    <property type="evidence" value="ECO:0007669"/>
    <property type="project" value="InterPro"/>
</dbReference>
<accession>A1BJ81</accession>
<evidence type="ECO:0000313" key="3">
    <source>
        <dbReference type="Proteomes" id="UP000008701"/>
    </source>
</evidence>
<dbReference type="Gene3D" id="3.20.20.190">
    <property type="entry name" value="Phosphatidylinositol (PI) phosphodiesterase"/>
    <property type="match status" value="1"/>
</dbReference>
<dbReference type="KEGG" id="cph:Cpha266_2470"/>
<dbReference type="SUPFAM" id="SSF51695">
    <property type="entry name" value="PLC-like phosphodiesterases"/>
    <property type="match status" value="1"/>
</dbReference>
<sequence length="277" mass="31459">MSEFEIQAHRGARAYYPENTIQAFCKAAELGVRVLELDLLLSKDARIVVSHDPWVNVSRCSGEGSETFPEDVESRPLLFHMNYDAIAAVDCGYTDPAFPGQQRITASKPLLSDVFSAVDGWMREHCEQEEMVYNLEVKSWPHQDDIQHPLPDVYAEILLRYLTGSGVVSRIRLQSFDCRILQAAYRLNPELCYGLLVERAEDVETSLETLGFVPAFLNPHYSQVSMRLFSFLHLRNIRSIPWTVNRPEEMLAMKRMGADGLITDYPDLALALSPLFS</sequence>
<protein>
    <submittedName>
        <fullName evidence="2">Glycerophosphoryl diester phosphodiesterase</fullName>
    </submittedName>
</protein>
<gene>
    <name evidence="2" type="ordered locus">Cpha266_2470</name>
</gene>
<keyword evidence="3" id="KW-1185">Reference proteome</keyword>
<proteinExistence type="predicted"/>
<organism evidence="2 3">
    <name type="scientific">Chlorobium phaeobacteroides (strain DSM 266 / SMG 266 / 2430)</name>
    <dbReference type="NCBI Taxonomy" id="290317"/>
    <lineage>
        <taxon>Bacteria</taxon>
        <taxon>Pseudomonadati</taxon>
        <taxon>Chlorobiota</taxon>
        <taxon>Chlorobiia</taxon>
        <taxon>Chlorobiales</taxon>
        <taxon>Chlorobiaceae</taxon>
        <taxon>Chlorobium/Pelodictyon group</taxon>
        <taxon>Chlorobium</taxon>
    </lineage>
</organism>
<evidence type="ECO:0000313" key="2">
    <source>
        <dbReference type="EMBL" id="ABL66458.1"/>
    </source>
</evidence>
<feature type="domain" description="GP-PDE" evidence="1">
    <location>
        <begin position="4"/>
        <end position="273"/>
    </location>
</feature>
<dbReference type="RefSeq" id="WP_011746240.1">
    <property type="nucleotide sequence ID" value="NC_008639.1"/>
</dbReference>
<dbReference type="eggNOG" id="COG0584">
    <property type="taxonomic scope" value="Bacteria"/>
</dbReference>
<dbReference type="Proteomes" id="UP000008701">
    <property type="component" value="Chromosome"/>
</dbReference>
<dbReference type="PANTHER" id="PTHR46211">
    <property type="entry name" value="GLYCEROPHOSPHORYL DIESTER PHOSPHODIESTERASE"/>
    <property type="match status" value="1"/>
</dbReference>
<dbReference type="OrthoDB" id="384721at2"/>
<evidence type="ECO:0000259" key="1">
    <source>
        <dbReference type="PROSITE" id="PS51704"/>
    </source>
</evidence>
<dbReference type="Pfam" id="PF03009">
    <property type="entry name" value="GDPD"/>
    <property type="match status" value="1"/>
</dbReference>
<name>A1BJ81_CHLPD</name>
<dbReference type="PANTHER" id="PTHR46211:SF14">
    <property type="entry name" value="GLYCEROPHOSPHODIESTER PHOSPHODIESTERASE"/>
    <property type="match status" value="1"/>
</dbReference>
<dbReference type="STRING" id="290317.Cpha266_2470"/>
<dbReference type="PROSITE" id="PS51704">
    <property type="entry name" value="GP_PDE"/>
    <property type="match status" value="1"/>
</dbReference>
<dbReference type="InterPro" id="IPR017946">
    <property type="entry name" value="PLC-like_Pdiesterase_TIM-brl"/>
</dbReference>
<dbReference type="InterPro" id="IPR030395">
    <property type="entry name" value="GP_PDE_dom"/>
</dbReference>
<reference evidence="2 3" key="1">
    <citation type="submission" date="2006-12" db="EMBL/GenBank/DDBJ databases">
        <title>Complete sequence of Chlorobium phaeobacteroides DSM 266.</title>
        <authorList>
            <consortium name="US DOE Joint Genome Institute"/>
            <person name="Copeland A."/>
            <person name="Lucas S."/>
            <person name="Lapidus A."/>
            <person name="Barry K."/>
            <person name="Detter J.C."/>
            <person name="Glavina del Rio T."/>
            <person name="Hammon N."/>
            <person name="Israni S."/>
            <person name="Pitluck S."/>
            <person name="Goltsman E."/>
            <person name="Schmutz J."/>
            <person name="Larimer F."/>
            <person name="Land M."/>
            <person name="Hauser L."/>
            <person name="Mikhailova N."/>
            <person name="Li T."/>
            <person name="Overmann J."/>
            <person name="Bryant D.A."/>
            <person name="Richardson P."/>
        </authorList>
    </citation>
    <scope>NUCLEOTIDE SEQUENCE [LARGE SCALE GENOMIC DNA]</scope>
    <source>
        <strain evidence="2 3">DSM 266</strain>
    </source>
</reference>
<dbReference type="EMBL" id="CP000492">
    <property type="protein sequence ID" value="ABL66458.1"/>
    <property type="molecule type" value="Genomic_DNA"/>
</dbReference>
<dbReference type="GO" id="GO:0008081">
    <property type="term" value="F:phosphoric diester hydrolase activity"/>
    <property type="evidence" value="ECO:0007669"/>
    <property type="project" value="InterPro"/>
</dbReference>
<dbReference type="AlphaFoldDB" id="A1BJ81"/>
<dbReference type="HOGENOM" id="CLU_030006_3_1_10"/>